<evidence type="ECO:0000259" key="3">
    <source>
        <dbReference type="SMART" id="SM00460"/>
    </source>
</evidence>
<feature type="transmembrane region" description="Helical" evidence="2">
    <location>
        <begin position="249"/>
        <end position="272"/>
    </location>
</feature>
<feature type="domain" description="Transglutaminase-like" evidence="3">
    <location>
        <begin position="601"/>
        <end position="696"/>
    </location>
</feature>
<evidence type="ECO:0000313" key="4">
    <source>
        <dbReference type="EMBL" id="QHQ60783.1"/>
    </source>
</evidence>
<keyword evidence="2" id="KW-1133">Transmembrane helix</keyword>
<dbReference type="KEGG" id="anr:Ana3638_08365"/>
<dbReference type="RefSeq" id="WP_161837614.1">
    <property type="nucleotide sequence ID" value="NZ_CP048000.1"/>
</dbReference>
<feature type="transmembrane region" description="Helical" evidence="2">
    <location>
        <begin position="35"/>
        <end position="58"/>
    </location>
</feature>
<feature type="transmembrane region" description="Helical" evidence="2">
    <location>
        <begin position="172"/>
        <end position="190"/>
    </location>
</feature>
<dbReference type="Pfam" id="PF01841">
    <property type="entry name" value="Transglut_core"/>
    <property type="match status" value="1"/>
</dbReference>
<dbReference type="Proteomes" id="UP000464314">
    <property type="component" value="Chromosome"/>
</dbReference>
<proteinExistence type="predicted"/>
<protein>
    <recommendedName>
        <fullName evidence="3">Transglutaminase-like domain-containing protein</fullName>
    </recommendedName>
</protein>
<organism evidence="4 5">
    <name type="scientific">Anaerocolumna sedimenticola</name>
    <dbReference type="NCBI Taxonomy" id="2696063"/>
    <lineage>
        <taxon>Bacteria</taxon>
        <taxon>Bacillati</taxon>
        <taxon>Bacillota</taxon>
        <taxon>Clostridia</taxon>
        <taxon>Lachnospirales</taxon>
        <taxon>Lachnospiraceae</taxon>
        <taxon>Anaerocolumna</taxon>
    </lineage>
</organism>
<dbReference type="InterPro" id="IPR002931">
    <property type="entry name" value="Transglutaminase-like"/>
</dbReference>
<name>A0A6P1TK25_9FIRM</name>
<feature type="transmembrane region" description="Helical" evidence="2">
    <location>
        <begin position="196"/>
        <end position="213"/>
    </location>
</feature>
<dbReference type="SUPFAM" id="SSF54001">
    <property type="entry name" value="Cysteine proteinases"/>
    <property type="match status" value="1"/>
</dbReference>
<evidence type="ECO:0000313" key="5">
    <source>
        <dbReference type="Proteomes" id="UP000464314"/>
    </source>
</evidence>
<feature type="transmembrane region" description="Helical" evidence="2">
    <location>
        <begin position="88"/>
        <end position="105"/>
    </location>
</feature>
<feature type="transmembrane region" description="Helical" evidence="2">
    <location>
        <begin position="143"/>
        <end position="165"/>
    </location>
</feature>
<dbReference type="InterPro" id="IPR038765">
    <property type="entry name" value="Papain-like_cys_pep_sf"/>
</dbReference>
<dbReference type="InterPro" id="IPR052901">
    <property type="entry name" value="Bact_TGase-like"/>
</dbReference>
<keyword evidence="5" id="KW-1185">Reference proteome</keyword>
<dbReference type="Gene3D" id="3.10.620.30">
    <property type="match status" value="1"/>
</dbReference>
<feature type="transmembrane region" description="Helical" evidence="2">
    <location>
        <begin position="64"/>
        <end position="81"/>
    </location>
</feature>
<feature type="compositionally biased region" description="Basic and acidic residues" evidence="1">
    <location>
        <begin position="712"/>
        <end position="722"/>
    </location>
</feature>
<evidence type="ECO:0000256" key="1">
    <source>
        <dbReference type="SAM" id="MobiDB-lite"/>
    </source>
</evidence>
<reference evidence="4 5" key="1">
    <citation type="submission" date="2020-01" db="EMBL/GenBank/DDBJ databases">
        <title>Genome analysis of Anaerocolumna sp. CBA3638.</title>
        <authorList>
            <person name="Kim J."/>
            <person name="Roh S.W."/>
        </authorList>
    </citation>
    <scope>NUCLEOTIDE SEQUENCE [LARGE SCALE GENOMIC DNA]</scope>
    <source>
        <strain evidence="4 5">CBA3638</strain>
    </source>
</reference>
<dbReference type="PANTHER" id="PTHR42736">
    <property type="entry name" value="PROTEIN-GLUTAMINE GAMMA-GLUTAMYLTRANSFERASE"/>
    <property type="match status" value="1"/>
</dbReference>
<sequence>MFHRNTIENDNGIEFTRRNRITLTNKIQISNQLKLLQYMLIIAGVYGTTFSLTSGLGIDVYKSGLFAVVFLAALYFFAAFSTPGLAKYGIPFFMLIYLIAGYVFWDEIKNGFWNLENIYISKLNTYLGTNVFKYLVDDYDPKMVLTIFFVFVTILLNLLLSCVILLNTLRSLFVIVTLPIVFLSFTVGCIPSPVPIGIYLACAVSIIGIGTTLKEKHHHYYLKSFYKKRRAENEKTDNRLLEQKFRYIIGLKIGGFLSVLLLGLILIVSILFTPDFYEKKFNITNTKNKIQKQMMEFNLEEAISQVSSIQVDGLDLFEGITASGGLSGGKLGRIGEVNFNNQTVLRIKTAVMGPSLYLKGYVGSEYKGNYWEGLSKAELKEYKKIEDLWKNSDFRIGNQSSYFLSLIQQLDGKSYSDFSYSISDMEVDGIRSDSDYIYAPYYSNYSPDSVMEVDNPEYVTPKKRQISYGLEYFNCFNDLFQFEPDKEYSRLLSSTLASSGFNDEKSKGDVSILNRMEEYRSFEEAYRRFVYKTYTQVPDQGLEHLKEDYGAIHYGDYKKQYGKESLDNLIKMVRENLSNETTYSLNPGILPKGKDFVEYFLYENKTGYCSHYASAATLIFRIMGVPARYVEGYIVKQADMQKGTDSDTAIVKEYEKGIQKEYQVTAKSIDIPDANAHAWVEIYVDGLGWVPVEVTPGFNGNGNGEDYGNNLQDEKDITKSGKDAAVTKSPEVSEDKEDNDLDKKESLKAENSLEESEDPNMDKEESEAAGATLKDKNQKVLILVYLKKAGWIILWTLILFIVILSYFILRALLIQNNRKKREKQQTSVKEYCKDIKKSGVSLIFII</sequence>
<accession>A0A6P1TK25</accession>
<feature type="region of interest" description="Disordered" evidence="1">
    <location>
        <begin position="699"/>
        <end position="769"/>
    </location>
</feature>
<evidence type="ECO:0000256" key="2">
    <source>
        <dbReference type="SAM" id="Phobius"/>
    </source>
</evidence>
<keyword evidence="2" id="KW-0472">Membrane</keyword>
<dbReference type="PANTHER" id="PTHR42736:SF1">
    <property type="entry name" value="PROTEIN-GLUTAMINE GAMMA-GLUTAMYLTRANSFERASE"/>
    <property type="match status" value="1"/>
</dbReference>
<dbReference type="EMBL" id="CP048000">
    <property type="protein sequence ID" value="QHQ60783.1"/>
    <property type="molecule type" value="Genomic_DNA"/>
</dbReference>
<keyword evidence="2" id="KW-0812">Transmembrane</keyword>
<gene>
    <name evidence="4" type="ORF">Ana3638_08365</name>
</gene>
<feature type="transmembrane region" description="Helical" evidence="2">
    <location>
        <begin position="789"/>
        <end position="813"/>
    </location>
</feature>
<dbReference type="AlphaFoldDB" id="A0A6P1TK25"/>
<dbReference type="SMART" id="SM00460">
    <property type="entry name" value="TGc"/>
    <property type="match status" value="1"/>
</dbReference>
<feature type="compositionally biased region" description="Acidic residues" evidence="1">
    <location>
        <begin position="752"/>
        <end position="767"/>
    </location>
</feature>